<gene>
    <name evidence="3" type="ordered locus">Dacet_2291</name>
</gene>
<dbReference type="eggNOG" id="COG0673">
    <property type="taxonomic scope" value="Bacteria"/>
</dbReference>
<name>D4H330_DENA2</name>
<dbReference type="Proteomes" id="UP000002012">
    <property type="component" value="Chromosome"/>
</dbReference>
<dbReference type="Gene3D" id="3.40.50.720">
    <property type="entry name" value="NAD(P)-binding Rossmann-like Domain"/>
    <property type="match status" value="1"/>
</dbReference>
<evidence type="ECO:0000259" key="2">
    <source>
        <dbReference type="Pfam" id="PF22725"/>
    </source>
</evidence>
<evidence type="ECO:0000259" key="1">
    <source>
        <dbReference type="Pfam" id="PF01408"/>
    </source>
</evidence>
<accession>D4H330</accession>
<protein>
    <submittedName>
        <fullName evidence="3">Oxidoreductase domain protein</fullName>
    </submittedName>
</protein>
<dbReference type="Pfam" id="PF01408">
    <property type="entry name" value="GFO_IDH_MocA"/>
    <property type="match status" value="1"/>
</dbReference>
<reference evidence="3 4" key="1">
    <citation type="journal article" date="2010" name="Stand. Genomic Sci.">
        <title>Complete genome sequence of Denitrovibrio acetiphilus type strain (N2460).</title>
        <authorList>
            <person name="Kiss H."/>
            <person name="Lang E."/>
            <person name="Lapidus A."/>
            <person name="Copeland A."/>
            <person name="Nolan M."/>
            <person name="Glavina Del Rio T."/>
            <person name="Chen F."/>
            <person name="Lucas S."/>
            <person name="Tice H."/>
            <person name="Cheng J.F."/>
            <person name="Han C."/>
            <person name="Goodwin L."/>
            <person name="Pitluck S."/>
            <person name="Liolios K."/>
            <person name="Pati A."/>
            <person name="Ivanova N."/>
            <person name="Mavromatis K."/>
            <person name="Chen A."/>
            <person name="Palaniappan K."/>
            <person name="Land M."/>
            <person name="Hauser L."/>
            <person name="Chang Y.J."/>
            <person name="Jeffries C.D."/>
            <person name="Detter J.C."/>
            <person name="Brettin T."/>
            <person name="Spring S."/>
            <person name="Rohde M."/>
            <person name="Goker M."/>
            <person name="Woyke T."/>
            <person name="Bristow J."/>
            <person name="Eisen J.A."/>
            <person name="Markowitz V."/>
            <person name="Hugenholtz P."/>
            <person name="Kyrpides N.C."/>
            <person name="Klenk H.P."/>
        </authorList>
    </citation>
    <scope>NUCLEOTIDE SEQUENCE [LARGE SCALE GENOMIC DNA]</scope>
    <source>
        <strain evidence="4">DSM 12809 / NBRC 114555 / N2460</strain>
    </source>
</reference>
<dbReference type="KEGG" id="dap:Dacet_2291"/>
<dbReference type="OrthoDB" id="9815825at2"/>
<dbReference type="PANTHER" id="PTHR43377">
    <property type="entry name" value="BILIVERDIN REDUCTASE A"/>
    <property type="match status" value="1"/>
</dbReference>
<dbReference type="PaxDb" id="522772-Dacet_2291"/>
<organism evidence="3 4">
    <name type="scientific">Denitrovibrio acetiphilus (strain DSM 12809 / NBRC 114555 / N2460)</name>
    <dbReference type="NCBI Taxonomy" id="522772"/>
    <lineage>
        <taxon>Bacteria</taxon>
        <taxon>Pseudomonadati</taxon>
        <taxon>Deferribacterota</taxon>
        <taxon>Deferribacteres</taxon>
        <taxon>Deferribacterales</taxon>
        <taxon>Geovibrionaceae</taxon>
        <taxon>Denitrovibrio</taxon>
    </lineage>
</organism>
<dbReference type="SUPFAM" id="SSF55347">
    <property type="entry name" value="Glyceraldehyde-3-phosphate dehydrogenase-like, C-terminal domain"/>
    <property type="match status" value="1"/>
</dbReference>
<dbReference type="EMBL" id="CP001968">
    <property type="protein sequence ID" value="ADD69053.1"/>
    <property type="molecule type" value="Genomic_DNA"/>
</dbReference>
<dbReference type="InterPro" id="IPR036291">
    <property type="entry name" value="NAD(P)-bd_dom_sf"/>
</dbReference>
<dbReference type="Pfam" id="PF22725">
    <property type="entry name" value="GFO_IDH_MocA_C3"/>
    <property type="match status" value="1"/>
</dbReference>
<sequence>MVKTGIIGLGRMGRYHLNLNDEMAESDLQMLCDADSSVRDAVAKSYNYQTTGDFNEMLSKVEAVTVAAPTKHHYEIAKKCLESGKHVLVEKPITTNIEQATELFDIAEKKKLVLQIGHVERFNGAVQELDNITDDPYLIESRRVGPYNPNFKNDSIVLDLMIHDIDIILNMVNKNITSIQAHGNCVYSPLPDFATVTIQFEDNCVANILVSRVTQKKDRTMSISQKGAFIYLDYTTQDINIYREAKEGKELGIKELKYKNEYSYEKLFVYKDNPLKMEIKHFLDCVTGKQCRNVTVEHELRSLKVALKVDELLTGANGNKIEVKV</sequence>
<dbReference type="InParanoid" id="D4H330"/>
<keyword evidence="4" id="KW-1185">Reference proteome</keyword>
<dbReference type="RefSeq" id="WP_013011555.1">
    <property type="nucleotide sequence ID" value="NC_013943.1"/>
</dbReference>
<feature type="domain" description="Gfo/Idh/MocA-like oxidoreductase N-terminal" evidence="1">
    <location>
        <begin position="3"/>
        <end position="118"/>
    </location>
</feature>
<dbReference type="FunCoup" id="D4H330">
    <property type="interactions" value="94"/>
</dbReference>
<dbReference type="HOGENOM" id="CLU_023194_10_0_0"/>
<evidence type="ECO:0000313" key="4">
    <source>
        <dbReference type="Proteomes" id="UP000002012"/>
    </source>
</evidence>
<dbReference type="AlphaFoldDB" id="D4H330"/>
<dbReference type="Gene3D" id="3.30.360.10">
    <property type="entry name" value="Dihydrodipicolinate Reductase, domain 2"/>
    <property type="match status" value="1"/>
</dbReference>
<dbReference type="InterPro" id="IPR051450">
    <property type="entry name" value="Gfo/Idh/MocA_Oxidoreductases"/>
</dbReference>
<dbReference type="GO" id="GO:0000166">
    <property type="term" value="F:nucleotide binding"/>
    <property type="evidence" value="ECO:0007669"/>
    <property type="project" value="InterPro"/>
</dbReference>
<dbReference type="STRING" id="522772.Dacet_2291"/>
<dbReference type="SUPFAM" id="SSF51735">
    <property type="entry name" value="NAD(P)-binding Rossmann-fold domains"/>
    <property type="match status" value="1"/>
</dbReference>
<dbReference type="InterPro" id="IPR055170">
    <property type="entry name" value="GFO_IDH_MocA-like_dom"/>
</dbReference>
<dbReference type="PANTHER" id="PTHR43377:SF1">
    <property type="entry name" value="BILIVERDIN REDUCTASE A"/>
    <property type="match status" value="1"/>
</dbReference>
<dbReference type="InterPro" id="IPR000683">
    <property type="entry name" value="Gfo/Idh/MocA-like_OxRdtase_N"/>
</dbReference>
<evidence type="ECO:0000313" key="3">
    <source>
        <dbReference type="EMBL" id="ADD69053.1"/>
    </source>
</evidence>
<feature type="domain" description="GFO/IDH/MocA-like oxidoreductase" evidence="2">
    <location>
        <begin position="153"/>
        <end position="223"/>
    </location>
</feature>
<proteinExistence type="predicted"/>